<dbReference type="PROSITE" id="PS50405">
    <property type="entry name" value="GST_CTER"/>
    <property type="match status" value="1"/>
</dbReference>
<dbReference type="Pfam" id="PF00043">
    <property type="entry name" value="GST_C"/>
    <property type="match status" value="1"/>
</dbReference>
<name>A0A2U2D6P6_9PSED</name>
<evidence type="ECO:0000259" key="3">
    <source>
        <dbReference type="PROSITE" id="PS50405"/>
    </source>
</evidence>
<dbReference type="PROSITE" id="PS50404">
    <property type="entry name" value="GST_NTER"/>
    <property type="match status" value="1"/>
</dbReference>
<feature type="domain" description="GST C-terminal" evidence="3">
    <location>
        <begin position="90"/>
        <end position="214"/>
    </location>
</feature>
<dbReference type="Gene3D" id="1.20.1050.10">
    <property type="match status" value="1"/>
</dbReference>
<evidence type="ECO:0000256" key="1">
    <source>
        <dbReference type="RuleBase" id="RU003494"/>
    </source>
</evidence>
<dbReference type="EMBL" id="QFAW01000019">
    <property type="protein sequence ID" value="PWE43659.1"/>
    <property type="molecule type" value="Genomic_DNA"/>
</dbReference>
<dbReference type="InterPro" id="IPR036249">
    <property type="entry name" value="Thioredoxin-like_sf"/>
</dbReference>
<dbReference type="OrthoDB" id="9803562at2"/>
<dbReference type="InterPro" id="IPR036282">
    <property type="entry name" value="Glutathione-S-Trfase_C_sf"/>
</dbReference>
<protein>
    <submittedName>
        <fullName evidence="4">Thiol:disulfide oxidoreductase</fullName>
    </submittedName>
</protein>
<dbReference type="RefSeq" id="WP_109521195.1">
    <property type="nucleotide sequence ID" value="NZ_QFAW01000019.1"/>
</dbReference>
<dbReference type="Proteomes" id="UP000245056">
    <property type="component" value="Unassembled WGS sequence"/>
</dbReference>
<dbReference type="SFLD" id="SFLDS00019">
    <property type="entry name" value="Glutathione_Transferase_(cytos"/>
    <property type="match status" value="1"/>
</dbReference>
<dbReference type="SUPFAM" id="SSF52833">
    <property type="entry name" value="Thioredoxin-like"/>
    <property type="match status" value="1"/>
</dbReference>
<dbReference type="InterPro" id="IPR004045">
    <property type="entry name" value="Glutathione_S-Trfase_N"/>
</dbReference>
<evidence type="ECO:0000259" key="2">
    <source>
        <dbReference type="PROSITE" id="PS50404"/>
    </source>
</evidence>
<dbReference type="CDD" id="cd10291">
    <property type="entry name" value="GST_C_YfcG_like"/>
    <property type="match status" value="1"/>
</dbReference>
<comment type="caution">
    <text evidence="4">The sequence shown here is derived from an EMBL/GenBank/DDBJ whole genome shotgun (WGS) entry which is preliminary data.</text>
</comment>
<dbReference type="FunFam" id="3.40.30.10:FF:000046">
    <property type="entry name" value="GSH-dependent disulfide bond oxidoreductase"/>
    <property type="match status" value="1"/>
</dbReference>
<comment type="similarity">
    <text evidence="1">Belongs to the GST superfamily.</text>
</comment>
<dbReference type="SFLD" id="SFLDG01151">
    <property type="entry name" value="Main.2:_Nu-like"/>
    <property type="match status" value="1"/>
</dbReference>
<organism evidence="4 5">
    <name type="scientific">Pseudomonas prosekii</name>
    <dbReference type="NCBI Taxonomy" id="1148509"/>
    <lineage>
        <taxon>Bacteria</taxon>
        <taxon>Pseudomonadati</taxon>
        <taxon>Pseudomonadota</taxon>
        <taxon>Gammaproteobacteria</taxon>
        <taxon>Pseudomonadales</taxon>
        <taxon>Pseudomonadaceae</taxon>
        <taxon>Pseudomonas</taxon>
    </lineage>
</organism>
<dbReference type="InterPro" id="IPR010987">
    <property type="entry name" value="Glutathione-S-Trfase_C-like"/>
</dbReference>
<sequence length="232" mass="26630">MIDLYYWTTPNGHKITLFLEESGLPYRIVPVNIGKGEQFSPSFLNIAPNNRIPAIVDQEPLEGEQPLPIFESGAILLYLADKTHQFIPDDLRGRNEALRWLFWQMGGLGPMAGQNHHFVQYAPEPIAYAQERYIKETARLYGVLNKHLADGRDYIAGDYSIADMASYPWIVPYKRQQQDLADFPHLARWFERIANRPATKRAYALAEQINIAPVVDEETRKLLFNQDASTVR</sequence>
<feature type="domain" description="GST N-terminal" evidence="2">
    <location>
        <begin position="1"/>
        <end position="87"/>
    </location>
</feature>
<dbReference type="PANTHER" id="PTHR44051">
    <property type="entry name" value="GLUTATHIONE S-TRANSFERASE-RELATED"/>
    <property type="match status" value="1"/>
</dbReference>
<dbReference type="AlphaFoldDB" id="A0A2U2D6P6"/>
<dbReference type="Gene3D" id="3.40.30.10">
    <property type="entry name" value="Glutaredoxin"/>
    <property type="match status" value="1"/>
</dbReference>
<dbReference type="CDD" id="cd03048">
    <property type="entry name" value="GST_N_Ure2p_like"/>
    <property type="match status" value="1"/>
</dbReference>
<evidence type="ECO:0000313" key="4">
    <source>
        <dbReference type="EMBL" id="PWE43659.1"/>
    </source>
</evidence>
<accession>A0A2U2D6P6</accession>
<dbReference type="PANTHER" id="PTHR44051:SF19">
    <property type="entry name" value="DISULFIDE-BOND OXIDOREDUCTASE YFCG"/>
    <property type="match status" value="1"/>
</dbReference>
<dbReference type="SFLD" id="SFLDG00358">
    <property type="entry name" value="Main_(cytGST)"/>
    <property type="match status" value="1"/>
</dbReference>
<dbReference type="InterPro" id="IPR004046">
    <property type="entry name" value="GST_C"/>
</dbReference>
<proteinExistence type="inferred from homology"/>
<reference evidence="4 5" key="1">
    <citation type="submission" date="2018-05" db="EMBL/GenBank/DDBJ databases">
        <title>Genome sequences of two Antarctic strains of Pseudomonas prosekii: insights into adaptation to extreme conditions.</title>
        <authorList>
            <person name="Snopkova K."/>
            <person name="Dufkova K."/>
            <person name="Cejkova D."/>
            <person name="Sedlacek I."/>
            <person name="Smajs D."/>
        </authorList>
    </citation>
    <scope>NUCLEOTIDE SEQUENCE [LARGE SCALE GENOMIC DNA]</scope>
    <source>
        <strain evidence="4 5">P2673</strain>
    </source>
</reference>
<dbReference type="Pfam" id="PF02798">
    <property type="entry name" value="GST_N"/>
    <property type="match status" value="1"/>
</dbReference>
<dbReference type="SUPFAM" id="SSF47616">
    <property type="entry name" value="GST C-terminal domain-like"/>
    <property type="match status" value="1"/>
</dbReference>
<gene>
    <name evidence="4" type="ORF">C9I49_15215</name>
</gene>
<evidence type="ECO:0000313" key="5">
    <source>
        <dbReference type="Proteomes" id="UP000245056"/>
    </source>
</evidence>
<dbReference type="InterPro" id="IPR040079">
    <property type="entry name" value="Glutathione_S-Trfase"/>
</dbReference>